<dbReference type="GO" id="GO:0003677">
    <property type="term" value="F:DNA binding"/>
    <property type="evidence" value="ECO:0007669"/>
    <property type="project" value="UniProtKB-UniRule"/>
</dbReference>
<dbReference type="Pfam" id="PF02151">
    <property type="entry name" value="UVR"/>
    <property type="match status" value="1"/>
</dbReference>
<organism evidence="19 20">
    <name type="scientific">Caenispirillum salinarum AK4</name>
    <dbReference type="NCBI Taxonomy" id="1238182"/>
    <lineage>
        <taxon>Bacteria</taxon>
        <taxon>Pseudomonadati</taxon>
        <taxon>Pseudomonadota</taxon>
        <taxon>Alphaproteobacteria</taxon>
        <taxon>Rhodospirillales</taxon>
        <taxon>Novispirillaceae</taxon>
        <taxon>Caenispirillum</taxon>
    </lineage>
</organism>
<dbReference type="PROSITE" id="PS51192">
    <property type="entry name" value="HELICASE_ATP_BIND_1"/>
    <property type="match status" value="1"/>
</dbReference>
<dbReference type="GO" id="GO:0005737">
    <property type="term" value="C:cytoplasm"/>
    <property type="evidence" value="ECO:0007669"/>
    <property type="project" value="UniProtKB-SubCell"/>
</dbReference>
<dbReference type="NCBIfam" id="NF003673">
    <property type="entry name" value="PRK05298.1"/>
    <property type="match status" value="1"/>
</dbReference>
<dbReference type="HAMAP" id="MF_00204">
    <property type="entry name" value="UvrB"/>
    <property type="match status" value="1"/>
</dbReference>
<proteinExistence type="inferred from homology"/>
<evidence type="ECO:0000259" key="16">
    <source>
        <dbReference type="PROSITE" id="PS50151"/>
    </source>
</evidence>
<dbReference type="GO" id="GO:0009432">
    <property type="term" value="P:SOS response"/>
    <property type="evidence" value="ECO:0007669"/>
    <property type="project" value="UniProtKB-UniRule"/>
</dbReference>
<feature type="domain" description="UVR" evidence="16">
    <location>
        <begin position="638"/>
        <end position="673"/>
    </location>
</feature>
<keyword evidence="6 13" id="KW-0228">DNA excision</keyword>
<name>K9GMS1_9PROT</name>
<keyword evidence="7 13" id="KW-0067">ATP-binding</keyword>
<dbReference type="InterPro" id="IPR001943">
    <property type="entry name" value="UVR_dom"/>
</dbReference>
<dbReference type="SUPFAM" id="SSF46600">
    <property type="entry name" value="C-terminal UvrC-binding domain of UvrB"/>
    <property type="match status" value="1"/>
</dbReference>
<evidence type="ECO:0000256" key="1">
    <source>
        <dbReference type="ARBA" id="ARBA00004496"/>
    </source>
</evidence>
<dbReference type="InterPro" id="IPR004807">
    <property type="entry name" value="UvrB"/>
</dbReference>
<comment type="caution">
    <text evidence="19">The sequence shown here is derived from an EMBL/GenBank/DDBJ whole genome shotgun (WGS) entry which is preliminary data.</text>
</comment>
<evidence type="ECO:0000256" key="9">
    <source>
        <dbReference type="ARBA" id="ARBA00023204"/>
    </source>
</evidence>
<evidence type="ECO:0000256" key="12">
    <source>
        <dbReference type="ARBA" id="ARBA00029504"/>
    </source>
</evidence>
<evidence type="ECO:0000256" key="2">
    <source>
        <dbReference type="ARBA" id="ARBA00008533"/>
    </source>
</evidence>
<dbReference type="EMBL" id="ANHY01000020">
    <property type="protein sequence ID" value="EKV27295.1"/>
    <property type="molecule type" value="Genomic_DNA"/>
</dbReference>
<evidence type="ECO:0000259" key="17">
    <source>
        <dbReference type="PROSITE" id="PS51192"/>
    </source>
</evidence>
<dbReference type="GO" id="GO:0009381">
    <property type="term" value="F:excinuclease ABC activity"/>
    <property type="evidence" value="ECO:0007669"/>
    <property type="project" value="UniProtKB-UniRule"/>
</dbReference>
<evidence type="ECO:0000313" key="20">
    <source>
        <dbReference type="Proteomes" id="UP000009881"/>
    </source>
</evidence>
<feature type="binding site" evidence="13">
    <location>
        <begin position="53"/>
        <end position="60"/>
    </location>
    <ligand>
        <name>ATP</name>
        <dbReference type="ChEBI" id="CHEBI:30616"/>
    </ligand>
</feature>
<dbReference type="Gene3D" id="3.40.50.300">
    <property type="entry name" value="P-loop containing nucleotide triphosphate hydrolases"/>
    <property type="match status" value="3"/>
</dbReference>
<dbReference type="GO" id="GO:0006289">
    <property type="term" value="P:nucleotide-excision repair"/>
    <property type="evidence" value="ECO:0007669"/>
    <property type="project" value="UniProtKB-UniRule"/>
</dbReference>
<evidence type="ECO:0000256" key="7">
    <source>
        <dbReference type="ARBA" id="ARBA00022840"/>
    </source>
</evidence>
<dbReference type="eggNOG" id="COG0556">
    <property type="taxonomic scope" value="Bacteria"/>
</dbReference>
<dbReference type="PANTHER" id="PTHR24029:SF0">
    <property type="entry name" value="UVRABC SYSTEM PROTEIN B"/>
    <property type="match status" value="1"/>
</dbReference>
<dbReference type="InterPro" id="IPR006935">
    <property type="entry name" value="Helicase/UvrB_N"/>
</dbReference>
<dbReference type="SMART" id="SM00487">
    <property type="entry name" value="DEXDc"/>
    <property type="match status" value="1"/>
</dbReference>
<dbReference type="PROSITE" id="PS50151">
    <property type="entry name" value="UVR"/>
    <property type="match status" value="1"/>
</dbReference>
<comment type="function">
    <text evidence="13">The UvrABC repair system catalyzes the recognition and processing of DNA lesions. A damage recognition complex composed of 2 UvrA and 2 UvrB subunits scans DNA for abnormalities. Upon binding of the UvrA(2)B(2) complex to a putative damaged site, the DNA wraps around one UvrB monomer. DNA wrap is dependent on ATP binding by UvrB and probably causes local melting of the DNA helix, facilitating insertion of UvrB beta-hairpin between the DNA strands. Then UvrB probes one DNA strand for the presence of a lesion. If a lesion is found the UvrA subunits dissociate and the UvrB-DNA preincision complex is formed. This complex is subsequently bound by UvrC and the second UvrB is released. If no lesion is found, the DNA wraps around the other UvrB subunit that will check the other stand for damage.</text>
</comment>
<sequence length="703" mass="79139">MSVVLPMYERPAAGPAADFKLASDYTPAGDQPQAIAELSEGLEAKEKDQVLLGVTGSGKTFTMASLIANSGRPALVLAPNKTLAAQLYGEMKAFFPDNAVEYFVSYYDYYQPEAYVPRTDTYIEKDASINEQIDRMRHSATRAVLERRDVILVASVSCIYGLGSVESYSRMTIPVHVDDTIDRKDLIKQLVELQYKRNDAGFSRGCFRVRGDTVEIFPAHYEDRAWRISLFGDEVEAISEFDPLTGEKTGGMDRVTIYPNSHHVTPRPALSQAIKGIKAELTKRLEELTEAGKLLEAQRLEQRTRFDLEMMESTGHCKGIENYSRYLTGRSPGEPPPTLFEYLPEDAICFVDESHVTVPQIGGMFRGDYARKHTLSEFGFRLPSCKDNRPLKFEEWDAMRPQTVFVSATPGPWEMERTGGVFTEQVIRPTGLIDPVCTIRPVEKQVDDLLYETRECAAKGLRVLVTTLTKRMAEDLTEYLSEQGVRVRYMHSDIDTLERIEIIRDLRLGAFDVLVGINLLREGLDIPECGLVAILDADKEGFLRSKTSLIQTIGRAARNVDGRVLLYADKMTESLDYAINETNRRREKQQAYNAEHGITPETVRSRISDVLSDVAEHDYVTVSTGDPDAPHMVGHNLRATIDDMRKRMVAAAADLEFEEAARLRDEIKRLEASELELPTAPNPHAPKRGMPQKMQKAPKKRRK</sequence>
<protein>
    <recommendedName>
        <fullName evidence="12 13">UvrABC system protein B</fullName>
        <shortName evidence="13">Protein UvrB</shortName>
    </recommendedName>
    <alternativeName>
        <fullName evidence="13">Excinuclease ABC subunit B</fullName>
    </alternativeName>
</protein>
<dbReference type="Pfam" id="PF04851">
    <property type="entry name" value="ResIII"/>
    <property type="match status" value="1"/>
</dbReference>
<dbReference type="RefSeq" id="WP_009542193.1">
    <property type="nucleotide sequence ID" value="NZ_ANHY01000020.1"/>
</dbReference>
<keyword evidence="10 13" id="KW-0742">SOS response</keyword>
<evidence type="ECO:0000259" key="18">
    <source>
        <dbReference type="PROSITE" id="PS51194"/>
    </source>
</evidence>
<dbReference type="SUPFAM" id="SSF52540">
    <property type="entry name" value="P-loop containing nucleoside triphosphate hydrolases"/>
    <property type="match status" value="2"/>
</dbReference>
<evidence type="ECO:0000256" key="4">
    <source>
        <dbReference type="ARBA" id="ARBA00022741"/>
    </source>
</evidence>
<dbReference type="InterPro" id="IPR036876">
    <property type="entry name" value="UVR_dom_sf"/>
</dbReference>
<keyword evidence="3 13" id="KW-0963">Cytoplasm</keyword>
<dbReference type="PATRIC" id="fig|1238182.3.peg.3751"/>
<dbReference type="GO" id="GO:0009380">
    <property type="term" value="C:excinuclease repair complex"/>
    <property type="evidence" value="ECO:0007669"/>
    <property type="project" value="InterPro"/>
</dbReference>
<dbReference type="Pfam" id="PF00271">
    <property type="entry name" value="Helicase_C"/>
    <property type="match status" value="1"/>
</dbReference>
<comment type="subcellular location">
    <subcellularLocation>
        <location evidence="1 13 14">Cytoplasm</location>
    </subcellularLocation>
</comment>
<dbReference type="NCBIfam" id="TIGR00631">
    <property type="entry name" value="uvrb"/>
    <property type="match status" value="1"/>
</dbReference>
<dbReference type="Pfam" id="PF12344">
    <property type="entry name" value="UvrB"/>
    <property type="match status" value="1"/>
</dbReference>
<dbReference type="InterPro" id="IPR041471">
    <property type="entry name" value="UvrB_inter"/>
</dbReference>
<evidence type="ECO:0000256" key="13">
    <source>
        <dbReference type="HAMAP-Rule" id="MF_00204"/>
    </source>
</evidence>
<dbReference type="PROSITE" id="PS51194">
    <property type="entry name" value="HELICASE_CTER"/>
    <property type="match status" value="1"/>
</dbReference>
<feature type="short sequence motif" description="Beta-hairpin" evidence="13">
    <location>
        <begin position="106"/>
        <end position="129"/>
    </location>
</feature>
<dbReference type="CDD" id="cd17916">
    <property type="entry name" value="DEXHc_UvrB"/>
    <property type="match status" value="1"/>
</dbReference>
<evidence type="ECO:0000256" key="11">
    <source>
        <dbReference type="ARBA" id="ARBA00026033"/>
    </source>
</evidence>
<dbReference type="Proteomes" id="UP000009881">
    <property type="component" value="Unassembled WGS sequence"/>
</dbReference>
<keyword evidence="9 13" id="KW-0234">DNA repair</keyword>
<evidence type="ECO:0000256" key="10">
    <source>
        <dbReference type="ARBA" id="ARBA00023236"/>
    </source>
</evidence>
<dbReference type="InterPro" id="IPR024759">
    <property type="entry name" value="UvrB_YAD/RRR_dom"/>
</dbReference>
<dbReference type="Gene3D" id="4.10.860.10">
    <property type="entry name" value="UVR domain"/>
    <property type="match status" value="1"/>
</dbReference>
<dbReference type="PANTHER" id="PTHR24029">
    <property type="entry name" value="UVRABC SYSTEM PROTEIN B"/>
    <property type="match status" value="1"/>
</dbReference>
<dbReference type="SMART" id="SM00490">
    <property type="entry name" value="HELICc"/>
    <property type="match status" value="1"/>
</dbReference>
<comment type="similarity">
    <text evidence="2 13 14">Belongs to the UvrB family.</text>
</comment>
<dbReference type="GO" id="GO:0016887">
    <property type="term" value="F:ATP hydrolysis activity"/>
    <property type="evidence" value="ECO:0007669"/>
    <property type="project" value="InterPro"/>
</dbReference>
<keyword evidence="4 13" id="KW-0547">Nucleotide-binding</keyword>
<feature type="domain" description="Helicase C-terminal" evidence="18">
    <location>
        <begin position="445"/>
        <end position="611"/>
    </location>
</feature>
<dbReference type="OrthoDB" id="9806651at2"/>
<evidence type="ECO:0000256" key="6">
    <source>
        <dbReference type="ARBA" id="ARBA00022769"/>
    </source>
</evidence>
<dbReference type="CDD" id="cd18790">
    <property type="entry name" value="SF2_C_UvrB"/>
    <property type="match status" value="1"/>
</dbReference>
<keyword evidence="8 13" id="KW-0267">Excision nuclease</keyword>
<evidence type="ECO:0000256" key="3">
    <source>
        <dbReference type="ARBA" id="ARBA00022490"/>
    </source>
</evidence>
<evidence type="ECO:0000256" key="14">
    <source>
        <dbReference type="RuleBase" id="RU003587"/>
    </source>
</evidence>
<dbReference type="InterPro" id="IPR014001">
    <property type="entry name" value="Helicase_ATP-bd"/>
</dbReference>
<gene>
    <name evidence="13" type="primary">uvrB</name>
    <name evidence="19" type="ORF">C882_1797</name>
</gene>
<feature type="domain" description="Helicase ATP-binding" evidence="17">
    <location>
        <begin position="40"/>
        <end position="164"/>
    </location>
</feature>
<keyword evidence="20" id="KW-1185">Reference proteome</keyword>
<dbReference type="GO" id="GO:0005524">
    <property type="term" value="F:ATP binding"/>
    <property type="evidence" value="ECO:0007669"/>
    <property type="project" value="UniProtKB-UniRule"/>
</dbReference>
<comment type="subunit">
    <text evidence="11 13 14">Forms a heterotetramer with UvrA during the search for lesions. Interacts with UvrC in an incision complex.</text>
</comment>
<dbReference type="STRING" id="1238182.C882_1797"/>
<comment type="domain">
    <text evidence="13">The beta-hairpin motif is involved in DNA binding.</text>
</comment>
<evidence type="ECO:0000256" key="5">
    <source>
        <dbReference type="ARBA" id="ARBA00022763"/>
    </source>
</evidence>
<dbReference type="InterPro" id="IPR001650">
    <property type="entry name" value="Helicase_C-like"/>
</dbReference>
<evidence type="ECO:0000256" key="8">
    <source>
        <dbReference type="ARBA" id="ARBA00022881"/>
    </source>
</evidence>
<feature type="region of interest" description="Disordered" evidence="15">
    <location>
        <begin position="672"/>
        <end position="703"/>
    </location>
</feature>
<evidence type="ECO:0000313" key="19">
    <source>
        <dbReference type="EMBL" id="EKV27295.1"/>
    </source>
</evidence>
<dbReference type="AlphaFoldDB" id="K9GMS1"/>
<reference evidence="19 20" key="1">
    <citation type="journal article" date="2013" name="Genome Announc.">
        <title>Draft Genome Sequence of an Alphaproteobacterium, Caenispirillum salinarum AK4(T), Isolated from a Solar Saltern.</title>
        <authorList>
            <person name="Khatri I."/>
            <person name="Singh A."/>
            <person name="Korpole S."/>
            <person name="Pinnaka A.K."/>
            <person name="Subramanian S."/>
        </authorList>
    </citation>
    <scope>NUCLEOTIDE SEQUENCE [LARGE SCALE GENOMIC DNA]</scope>
    <source>
        <strain evidence="19 20">AK4</strain>
    </source>
</reference>
<dbReference type="InterPro" id="IPR027417">
    <property type="entry name" value="P-loop_NTPase"/>
</dbReference>
<accession>K9GMS1</accession>
<dbReference type="Pfam" id="PF17757">
    <property type="entry name" value="UvrB_inter"/>
    <property type="match status" value="1"/>
</dbReference>
<keyword evidence="5 13" id="KW-0227">DNA damage</keyword>
<evidence type="ECO:0000256" key="15">
    <source>
        <dbReference type="SAM" id="MobiDB-lite"/>
    </source>
</evidence>